<accession>A0A2P8D7W7</accession>
<reference evidence="2 3" key="1">
    <citation type="submission" date="2018-03" db="EMBL/GenBank/DDBJ databases">
        <title>Genomic Encyclopedia of Type Strains, Phase III (KMG-III): the genomes of soil and plant-associated and newly described type strains.</title>
        <authorList>
            <person name="Whitman W."/>
        </authorList>
    </citation>
    <scope>NUCLEOTIDE SEQUENCE [LARGE SCALE GENOMIC DNA]</scope>
    <source>
        <strain evidence="2 3">CGMCC 1.12700</strain>
    </source>
</reference>
<dbReference type="EMBL" id="PYGD01000002">
    <property type="protein sequence ID" value="PSK93302.1"/>
    <property type="molecule type" value="Genomic_DNA"/>
</dbReference>
<protein>
    <submittedName>
        <fullName evidence="2">Putative membrane protein</fullName>
    </submittedName>
</protein>
<keyword evidence="1" id="KW-0472">Membrane</keyword>
<feature type="transmembrane region" description="Helical" evidence="1">
    <location>
        <begin position="66"/>
        <end position="87"/>
    </location>
</feature>
<dbReference type="AlphaFoldDB" id="A0A2P8D7W7"/>
<feature type="transmembrane region" description="Helical" evidence="1">
    <location>
        <begin position="126"/>
        <end position="145"/>
    </location>
</feature>
<feature type="transmembrane region" description="Helical" evidence="1">
    <location>
        <begin position="33"/>
        <end position="54"/>
    </location>
</feature>
<sequence>MKPLLLLLIVFVLALLIMKVAAAAVDIAFAARIAMAAMLLFTALGHFLFTKGMSMMLPPGIPYRTAIIYLTGVFEITAALGLLVPAVRMPVGVALIVFFILLLPANIYAAALHLDYEKGTYTGKGLGYLWFRVPMQLLFIAWVYLSAVRF</sequence>
<keyword evidence="1" id="KW-0812">Transmembrane</keyword>
<dbReference type="OrthoDB" id="673526at2"/>
<feature type="transmembrane region" description="Helical" evidence="1">
    <location>
        <begin position="93"/>
        <end position="114"/>
    </location>
</feature>
<keyword evidence="3" id="KW-1185">Reference proteome</keyword>
<evidence type="ECO:0000313" key="2">
    <source>
        <dbReference type="EMBL" id="PSK93302.1"/>
    </source>
</evidence>
<name>A0A2P8D7W7_9BACT</name>
<dbReference type="PANTHER" id="PTHR36974:SF1">
    <property type="entry name" value="DOXX FAMILY MEMBRANE PROTEIN"/>
    <property type="match status" value="1"/>
</dbReference>
<evidence type="ECO:0000256" key="1">
    <source>
        <dbReference type="SAM" id="Phobius"/>
    </source>
</evidence>
<dbReference type="PANTHER" id="PTHR36974">
    <property type="entry name" value="MEMBRANE PROTEIN-RELATED"/>
    <property type="match status" value="1"/>
</dbReference>
<proteinExistence type="predicted"/>
<keyword evidence="1" id="KW-1133">Transmembrane helix</keyword>
<comment type="caution">
    <text evidence="2">The sequence shown here is derived from an EMBL/GenBank/DDBJ whole genome shotgun (WGS) entry which is preliminary data.</text>
</comment>
<evidence type="ECO:0000313" key="3">
    <source>
        <dbReference type="Proteomes" id="UP000240572"/>
    </source>
</evidence>
<dbReference type="RefSeq" id="WP_106522316.1">
    <property type="nucleotide sequence ID" value="NZ_PYGD01000002.1"/>
</dbReference>
<organism evidence="2 3">
    <name type="scientific">Taibaiella chishuiensis</name>
    <dbReference type="NCBI Taxonomy" id="1434707"/>
    <lineage>
        <taxon>Bacteria</taxon>
        <taxon>Pseudomonadati</taxon>
        <taxon>Bacteroidota</taxon>
        <taxon>Chitinophagia</taxon>
        <taxon>Chitinophagales</taxon>
        <taxon>Chitinophagaceae</taxon>
        <taxon>Taibaiella</taxon>
    </lineage>
</organism>
<gene>
    <name evidence="2" type="ORF">B0I18_102272</name>
</gene>
<dbReference type="Proteomes" id="UP000240572">
    <property type="component" value="Unassembled WGS sequence"/>
</dbReference>